<organism evidence="1 2">
    <name type="scientific">Arthrobacter psychrolactophilus</name>
    <dbReference type="NCBI Taxonomy" id="92442"/>
    <lineage>
        <taxon>Bacteria</taxon>
        <taxon>Bacillati</taxon>
        <taxon>Actinomycetota</taxon>
        <taxon>Actinomycetes</taxon>
        <taxon>Micrococcales</taxon>
        <taxon>Micrococcaceae</taxon>
        <taxon>Arthrobacter</taxon>
    </lineage>
</organism>
<keyword evidence="2" id="KW-1185">Reference proteome</keyword>
<dbReference type="AlphaFoldDB" id="A0A2V5ITG9"/>
<dbReference type="EMBL" id="QJVC01000002">
    <property type="protein sequence ID" value="PYI39805.1"/>
    <property type="molecule type" value="Genomic_DNA"/>
</dbReference>
<dbReference type="Proteomes" id="UP000247980">
    <property type="component" value="Unassembled WGS sequence"/>
</dbReference>
<gene>
    <name evidence="1" type="ORF">CVS30_03865</name>
</gene>
<reference evidence="1 2" key="1">
    <citation type="submission" date="2018-05" db="EMBL/GenBank/DDBJ databases">
        <title>Genetic diversity of glacier-inhabiting Cryobacterium bacteria in China and description of Cryobacterium mengkeensis sp. nov. and Arthrobacter glacialis sp. nov.</title>
        <authorList>
            <person name="Liu Q."/>
            <person name="Xin Y.-H."/>
        </authorList>
    </citation>
    <scope>NUCLEOTIDE SEQUENCE [LARGE SCALE GENOMIC DNA]</scope>
    <source>
        <strain evidence="1 2">B7</strain>
    </source>
</reference>
<name>A0A2V5ITG9_9MICC</name>
<evidence type="ECO:0000313" key="2">
    <source>
        <dbReference type="Proteomes" id="UP000247980"/>
    </source>
</evidence>
<sequence>MAGTREFRTTTMIPAAINATGNSNRNRVVSSTGASPVQLLLHAAMTDVVTTPATVVNDTVETSTHSQYIPVRHLDLYAA</sequence>
<proteinExistence type="predicted"/>
<protein>
    <submittedName>
        <fullName evidence="1">Uncharacterized protein</fullName>
    </submittedName>
</protein>
<evidence type="ECO:0000313" key="1">
    <source>
        <dbReference type="EMBL" id="PYI39805.1"/>
    </source>
</evidence>
<comment type="caution">
    <text evidence="1">The sequence shown here is derived from an EMBL/GenBank/DDBJ whole genome shotgun (WGS) entry which is preliminary data.</text>
</comment>
<accession>A0A2V5ITG9</accession>